<name>A0A420HM90_9PEZI</name>
<feature type="compositionally biased region" description="Basic and acidic residues" evidence="1">
    <location>
        <begin position="91"/>
        <end position="127"/>
    </location>
</feature>
<protein>
    <submittedName>
        <fullName evidence="2">Putative duf1168 domain protein</fullName>
    </submittedName>
</protein>
<feature type="compositionally biased region" description="Basic residues" evidence="1">
    <location>
        <begin position="128"/>
        <end position="142"/>
    </location>
</feature>
<feature type="region of interest" description="Disordered" evidence="1">
    <location>
        <begin position="1"/>
        <end position="33"/>
    </location>
</feature>
<evidence type="ECO:0000313" key="3">
    <source>
        <dbReference type="Proteomes" id="UP000286134"/>
    </source>
</evidence>
<dbReference type="EMBL" id="MCFK01006716">
    <property type="protein sequence ID" value="RKF58533.1"/>
    <property type="molecule type" value="Genomic_DNA"/>
</dbReference>
<feature type="region of interest" description="Disordered" evidence="1">
    <location>
        <begin position="67"/>
        <end position="175"/>
    </location>
</feature>
<dbReference type="STRING" id="212602.A0A420HM90"/>
<dbReference type="GO" id="GO:0004860">
    <property type="term" value="F:protein kinase inhibitor activity"/>
    <property type="evidence" value="ECO:0007669"/>
    <property type="project" value="TreeGrafter"/>
</dbReference>
<proteinExistence type="predicted"/>
<accession>A0A420HM90</accession>
<dbReference type="Pfam" id="PF06658">
    <property type="entry name" value="DUF1168"/>
    <property type="match status" value="1"/>
</dbReference>
<organism evidence="2 3">
    <name type="scientific">Erysiphe neolycopersici</name>
    <dbReference type="NCBI Taxonomy" id="212602"/>
    <lineage>
        <taxon>Eukaryota</taxon>
        <taxon>Fungi</taxon>
        <taxon>Dikarya</taxon>
        <taxon>Ascomycota</taxon>
        <taxon>Pezizomycotina</taxon>
        <taxon>Leotiomycetes</taxon>
        <taxon>Erysiphales</taxon>
        <taxon>Erysiphaceae</taxon>
        <taxon>Erysiphe</taxon>
    </lineage>
</organism>
<dbReference type="AlphaFoldDB" id="A0A420HM90"/>
<evidence type="ECO:0000313" key="2">
    <source>
        <dbReference type="EMBL" id="RKF58533.1"/>
    </source>
</evidence>
<dbReference type="PANTHER" id="PTHR13507:SF0">
    <property type="entry name" value="PRKR-INTERACTING PROTEIN 1"/>
    <property type="match status" value="1"/>
</dbReference>
<dbReference type="Proteomes" id="UP000286134">
    <property type="component" value="Unassembled WGS sequence"/>
</dbReference>
<comment type="caution">
    <text evidence="2">The sequence shown here is derived from an EMBL/GenBank/DDBJ whole genome shotgun (WGS) entry which is preliminary data.</text>
</comment>
<dbReference type="GO" id="GO:0019901">
    <property type="term" value="F:protein kinase binding"/>
    <property type="evidence" value="ECO:0007669"/>
    <property type="project" value="TreeGrafter"/>
</dbReference>
<dbReference type="GO" id="GO:0003725">
    <property type="term" value="F:double-stranded RNA binding"/>
    <property type="evidence" value="ECO:0007669"/>
    <property type="project" value="InterPro"/>
</dbReference>
<dbReference type="OrthoDB" id="10067079at2759"/>
<reference evidence="2 3" key="1">
    <citation type="journal article" date="2018" name="BMC Genomics">
        <title>Comparative genome analyses reveal sequence features reflecting distinct modes of host-adaptation between dicot and monocot powdery mildew.</title>
        <authorList>
            <person name="Wu Y."/>
            <person name="Ma X."/>
            <person name="Pan Z."/>
            <person name="Kale S.D."/>
            <person name="Song Y."/>
            <person name="King H."/>
            <person name="Zhang Q."/>
            <person name="Presley C."/>
            <person name="Deng X."/>
            <person name="Wei C.I."/>
            <person name="Xiao S."/>
        </authorList>
    </citation>
    <scope>NUCLEOTIDE SEQUENCE [LARGE SCALE GENOMIC DNA]</scope>
    <source>
        <strain evidence="2">UMSG2</strain>
    </source>
</reference>
<dbReference type="PANTHER" id="PTHR13507">
    <property type="entry name" value="PRKR-INTERACTING PROTEIN 1"/>
    <property type="match status" value="1"/>
</dbReference>
<evidence type="ECO:0000256" key="1">
    <source>
        <dbReference type="SAM" id="MobiDB-lite"/>
    </source>
</evidence>
<sequence length="175" mass="20049">MSEPIPESIPTSADPRFKRPTKKRALSPHSQTATHINSLFSKIDQEIALPPSSTSVAQYNVPQPPEIVQNVQGSSAGAGSGEFHVYKASRRREYERLRDMMAETKKEKEDEVWEKQKREREERDREITRKKREKRERLKQKKGKDANKGQKHNSQIELPNGADSKLIPSVMSDTI</sequence>
<dbReference type="GO" id="GO:0005730">
    <property type="term" value="C:nucleolus"/>
    <property type="evidence" value="ECO:0007669"/>
    <property type="project" value="TreeGrafter"/>
</dbReference>
<dbReference type="InterPro" id="IPR009548">
    <property type="entry name" value="Prkrip1"/>
</dbReference>
<gene>
    <name evidence="2" type="ORF">OnM2_067004</name>
</gene>
<keyword evidence="3" id="KW-1185">Reference proteome</keyword>